<reference evidence="3 4" key="1">
    <citation type="submission" date="2019-04" db="EMBL/GenBank/DDBJ databases">
        <title>Microbes associate with the intestines of laboratory mice.</title>
        <authorList>
            <person name="Navarre W."/>
            <person name="Wong E."/>
            <person name="Huang K."/>
            <person name="Tropini C."/>
            <person name="Ng K."/>
            <person name="Yu B."/>
        </authorList>
    </citation>
    <scope>NUCLEOTIDE SEQUENCE [LARGE SCALE GENOMIC DNA]</scope>
    <source>
        <strain evidence="3 4">NM62_B4-13</strain>
    </source>
</reference>
<dbReference type="SUPFAM" id="SSF47473">
    <property type="entry name" value="EF-hand"/>
    <property type="match status" value="1"/>
</dbReference>
<dbReference type="PROSITE" id="PS50222">
    <property type="entry name" value="EF_HAND_2"/>
    <property type="match status" value="1"/>
</dbReference>
<evidence type="ECO:0000313" key="4">
    <source>
        <dbReference type="Proteomes" id="UP000306631"/>
    </source>
</evidence>
<name>A0A4S2D4R5_STEMA</name>
<dbReference type="EMBL" id="SRYW01000003">
    <property type="protein sequence ID" value="TGY36012.1"/>
    <property type="molecule type" value="Genomic_DNA"/>
</dbReference>
<dbReference type="Gene3D" id="1.10.238.10">
    <property type="entry name" value="EF-hand"/>
    <property type="match status" value="1"/>
</dbReference>
<dbReference type="Pfam" id="PF13202">
    <property type="entry name" value="EF-hand_5"/>
    <property type="match status" value="1"/>
</dbReference>
<feature type="chain" id="PRO_5020415369" evidence="1">
    <location>
        <begin position="20"/>
        <end position="130"/>
    </location>
</feature>
<dbReference type="OrthoDB" id="6025648at2"/>
<gene>
    <name evidence="3" type="ORF">E5352_05225</name>
</gene>
<dbReference type="GO" id="GO:0005509">
    <property type="term" value="F:calcium ion binding"/>
    <property type="evidence" value="ECO:0007669"/>
    <property type="project" value="InterPro"/>
</dbReference>
<comment type="caution">
    <text evidence="3">The sequence shown here is derived from an EMBL/GenBank/DDBJ whole genome shotgun (WGS) entry which is preliminary data.</text>
</comment>
<dbReference type="InterPro" id="IPR002048">
    <property type="entry name" value="EF_hand_dom"/>
</dbReference>
<feature type="signal peptide" evidence="1">
    <location>
        <begin position="1"/>
        <end position="19"/>
    </location>
</feature>
<evidence type="ECO:0000313" key="3">
    <source>
        <dbReference type="EMBL" id="TGY36012.1"/>
    </source>
</evidence>
<organism evidence="3 4">
    <name type="scientific">Stenotrophomonas maltophilia</name>
    <name type="common">Pseudomonas maltophilia</name>
    <name type="synonym">Xanthomonas maltophilia</name>
    <dbReference type="NCBI Taxonomy" id="40324"/>
    <lineage>
        <taxon>Bacteria</taxon>
        <taxon>Pseudomonadati</taxon>
        <taxon>Pseudomonadota</taxon>
        <taxon>Gammaproteobacteria</taxon>
        <taxon>Lysobacterales</taxon>
        <taxon>Lysobacteraceae</taxon>
        <taxon>Stenotrophomonas</taxon>
        <taxon>Stenotrophomonas maltophilia group</taxon>
    </lineage>
</organism>
<keyword evidence="1" id="KW-0732">Signal</keyword>
<evidence type="ECO:0000256" key="1">
    <source>
        <dbReference type="SAM" id="SignalP"/>
    </source>
</evidence>
<feature type="domain" description="EF-hand" evidence="2">
    <location>
        <begin position="73"/>
        <end position="108"/>
    </location>
</feature>
<dbReference type="Proteomes" id="UP000306631">
    <property type="component" value="Unassembled WGS sequence"/>
</dbReference>
<protein>
    <submittedName>
        <fullName evidence="3">EF-hand domain-containing protein</fullName>
    </submittedName>
</protein>
<dbReference type="AlphaFoldDB" id="A0A4S2D4R5"/>
<proteinExistence type="predicted"/>
<dbReference type="RefSeq" id="WP_026070852.1">
    <property type="nucleotide sequence ID" value="NZ_SRYW01000003.1"/>
</dbReference>
<sequence length="130" mass="14016">MRRLSSLVLFLWVPGVVFAQTPAPPPAISEPLRDVPVSVRTQPLAQGKVTHQVTLPAPAGEAEITVRSVQPVAVIGQYRFAFQALDSDGDGFISREEAQANPALADEFSALDVKRRGKLDRADLAGWLAD</sequence>
<evidence type="ECO:0000259" key="2">
    <source>
        <dbReference type="PROSITE" id="PS50222"/>
    </source>
</evidence>
<dbReference type="InterPro" id="IPR011992">
    <property type="entry name" value="EF-hand-dom_pair"/>
</dbReference>
<accession>A0A4S2D4R5</accession>